<dbReference type="NCBIfam" id="TIGR00362">
    <property type="entry name" value="DnaA"/>
    <property type="match status" value="1"/>
</dbReference>
<dbReference type="SMART" id="SM00760">
    <property type="entry name" value="Bac_DnaA_C"/>
    <property type="match status" value="1"/>
</dbReference>
<dbReference type="InterPro" id="IPR010921">
    <property type="entry name" value="Trp_repressor/repl_initiator"/>
</dbReference>
<dbReference type="AlphaFoldDB" id="A0A109BLD6"/>
<feature type="binding site" evidence="8">
    <location>
        <position position="235"/>
    </location>
    <ligand>
        <name>ATP</name>
        <dbReference type="ChEBI" id="CHEBI:30616"/>
    </ligand>
</feature>
<dbReference type="Pfam" id="PF00308">
    <property type="entry name" value="Bac_DnaA"/>
    <property type="match status" value="1"/>
</dbReference>
<dbReference type="InterPro" id="IPR038454">
    <property type="entry name" value="DnaA_N_sf"/>
</dbReference>
<dbReference type="GO" id="GO:0005886">
    <property type="term" value="C:plasma membrane"/>
    <property type="evidence" value="ECO:0007669"/>
    <property type="project" value="TreeGrafter"/>
</dbReference>
<dbReference type="PANTHER" id="PTHR30050:SF2">
    <property type="entry name" value="CHROMOSOMAL REPLICATION INITIATOR PROTEIN DNAA"/>
    <property type="match status" value="1"/>
</dbReference>
<keyword evidence="4 8" id="KW-0547">Nucleotide-binding</keyword>
<dbReference type="GO" id="GO:0006270">
    <property type="term" value="P:DNA replication initiation"/>
    <property type="evidence" value="ECO:0007669"/>
    <property type="project" value="UniProtKB-UniRule"/>
</dbReference>
<feature type="domain" description="Chromosomal replication initiator DnaA C-terminal" evidence="13">
    <location>
        <begin position="436"/>
        <end position="505"/>
    </location>
</feature>
<evidence type="ECO:0000256" key="10">
    <source>
        <dbReference type="RuleBase" id="RU000577"/>
    </source>
</evidence>
<sequence>MHTIHKADHSVTGSYAGAAQGGMEERAVAEPISAGSLTSTTTTALATTGSDEPRGQKVRAMLRARLGDDIYTSWFNALEFESFDGGTVRFSVPVKFLRTWIQSHYSEDLLDCCRAEFKGAEKVEVALRQPGNQAAARVEAAPAPSEQAAALRNNAQPDAAQRNTTFVAPAPAGRTSVGGFEGSPLDPRYTFESFVVGPSNRMAHAGATQVAETALGGVPGFNPLYLHSAVGLGKTHLLHAIAWEVKRRSPNAQVLYLTAERFRYQFVEALRSQDPLAFKEKFRDINVLLIDDLEFMHGERTEQEFDHIINSLLDGGRQVVVASARAPNHVERLNERMRSRLQRGLVTEIATLDYELRLKVLETRLAEKRALDPSFTLGREIISLLAERLTESGRELEGAITRLYATWQYMRTAITPDVAETVIRDLVQGLEPRRIKIEDILRIVSRHFGVSKGDLLSQRRHRSVVWPRQIGMYLAKQLTARSLPEIGRRFGNRDHTTVLHAIRKIEGELSGNPRLKEELEELKRLLSH</sequence>
<comment type="function">
    <text evidence="8 10">Plays an essential role in the initiation and regulation of chromosomal replication. ATP-DnaA binds to the origin of replication (oriC) to initiate formation of the DNA replication initiation complex once per cell cycle. Binds the DnaA box (a 9 base pair repeat at the origin) and separates the double-stranded (ds)DNA. Forms a right-handed helical filament on oriC DNA; dsDNA binds to the exterior of the filament while single-stranded (ss)DNA is stabiized in the filament's interior. The ATP-DnaA-oriC complex binds and stabilizes one strand of the AT-rich DNA unwinding element (DUE), permitting loading of DNA polymerase. After initiation quickly degrades to an ADP-DnaA complex that is not apt for DNA replication. Binds acidic phospholipids.</text>
</comment>
<accession>A0A109BLD6</accession>
<dbReference type="GO" id="GO:0006275">
    <property type="term" value="P:regulation of DNA replication"/>
    <property type="evidence" value="ECO:0007669"/>
    <property type="project" value="UniProtKB-UniRule"/>
</dbReference>
<evidence type="ECO:0000256" key="1">
    <source>
        <dbReference type="ARBA" id="ARBA00006583"/>
    </source>
</evidence>
<feature type="region of interest" description="Domain IV, binds dsDNA" evidence="8">
    <location>
        <begin position="408"/>
        <end position="528"/>
    </location>
</feature>
<dbReference type="EMBL" id="LMTR01000027">
    <property type="protein sequence ID" value="KWT70926.1"/>
    <property type="molecule type" value="Genomic_DNA"/>
</dbReference>
<dbReference type="Pfam" id="PF08299">
    <property type="entry name" value="Bac_DnaA_C"/>
    <property type="match status" value="1"/>
</dbReference>
<dbReference type="InterPro" id="IPR027417">
    <property type="entry name" value="P-loop_NTPase"/>
</dbReference>
<feature type="binding site" evidence="8">
    <location>
        <position position="233"/>
    </location>
    <ligand>
        <name>ATP</name>
        <dbReference type="ChEBI" id="CHEBI:30616"/>
    </ligand>
</feature>
<feature type="region of interest" description="Domain I, interacts with DnaA modulators" evidence="8">
    <location>
        <begin position="1"/>
        <end position="141"/>
    </location>
</feature>
<evidence type="ECO:0000256" key="5">
    <source>
        <dbReference type="ARBA" id="ARBA00022840"/>
    </source>
</evidence>
<dbReference type="InterPro" id="IPR024633">
    <property type="entry name" value="DnaA_N_dom"/>
</dbReference>
<evidence type="ECO:0000313" key="14">
    <source>
        <dbReference type="EMBL" id="KWT70926.1"/>
    </source>
</evidence>
<comment type="similarity">
    <text evidence="1 8 11">Belongs to the DnaA family.</text>
</comment>
<dbReference type="Proteomes" id="UP000059074">
    <property type="component" value="Unassembled WGS sequence"/>
</dbReference>
<dbReference type="CDD" id="cd06571">
    <property type="entry name" value="Bac_DnaA_C"/>
    <property type="match status" value="1"/>
</dbReference>
<dbReference type="InterPro" id="IPR020591">
    <property type="entry name" value="Chromosome_initiator_DnaA-like"/>
</dbReference>
<feature type="domain" description="AAA+ ATPase" evidence="12">
    <location>
        <begin position="220"/>
        <end position="351"/>
    </location>
</feature>
<dbReference type="InterPro" id="IPR018312">
    <property type="entry name" value="Chromosome_initiator_DnaA_CS"/>
</dbReference>
<evidence type="ECO:0000256" key="6">
    <source>
        <dbReference type="ARBA" id="ARBA00023121"/>
    </source>
</evidence>
<dbReference type="GO" id="GO:0003688">
    <property type="term" value="F:DNA replication origin binding"/>
    <property type="evidence" value="ECO:0007669"/>
    <property type="project" value="UniProtKB-UniRule"/>
</dbReference>
<keyword evidence="2 8" id="KW-0963">Cytoplasm</keyword>
<feature type="binding site" evidence="8">
    <location>
        <position position="231"/>
    </location>
    <ligand>
        <name>ATP</name>
        <dbReference type="ChEBI" id="CHEBI:30616"/>
    </ligand>
</feature>
<dbReference type="HAMAP" id="MF_00377">
    <property type="entry name" value="DnaA_bact"/>
    <property type="match status" value="1"/>
</dbReference>
<evidence type="ECO:0000256" key="11">
    <source>
        <dbReference type="RuleBase" id="RU004227"/>
    </source>
</evidence>
<dbReference type="PATRIC" id="fig|121290.4.peg.1058"/>
<keyword evidence="7 8" id="KW-0238">DNA-binding</keyword>
<dbReference type="CDD" id="cd00009">
    <property type="entry name" value="AAA"/>
    <property type="match status" value="1"/>
</dbReference>
<dbReference type="InterPro" id="IPR013159">
    <property type="entry name" value="DnaA_C"/>
</dbReference>
<dbReference type="PANTHER" id="PTHR30050">
    <property type="entry name" value="CHROMOSOMAL REPLICATION INITIATOR PROTEIN DNAA"/>
    <property type="match status" value="1"/>
</dbReference>
<dbReference type="SMART" id="SM00382">
    <property type="entry name" value="AAA"/>
    <property type="match status" value="1"/>
</dbReference>
<dbReference type="InterPro" id="IPR013317">
    <property type="entry name" value="DnaA_dom"/>
</dbReference>
<evidence type="ECO:0000256" key="8">
    <source>
        <dbReference type="HAMAP-Rule" id="MF_00377"/>
    </source>
</evidence>
<dbReference type="Gene3D" id="1.10.1750.10">
    <property type="match status" value="1"/>
</dbReference>
<evidence type="ECO:0000256" key="3">
    <source>
        <dbReference type="ARBA" id="ARBA00022705"/>
    </source>
</evidence>
<gene>
    <name evidence="8" type="primary">dnaA</name>
    <name evidence="14" type="ORF">APY04_0588</name>
</gene>
<organism evidence="14 15">
    <name type="scientific">Hyphomicrobium sulfonivorans</name>
    <dbReference type="NCBI Taxonomy" id="121290"/>
    <lineage>
        <taxon>Bacteria</taxon>
        <taxon>Pseudomonadati</taxon>
        <taxon>Pseudomonadota</taxon>
        <taxon>Alphaproteobacteria</taxon>
        <taxon>Hyphomicrobiales</taxon>
        <taxon>Hyphomicrobiaceae</taxon>
        <taxon>Hyphomicrobium</taxon>
    </lineage>
</organism>
<evidence type="ECO:0000313" key="15">
    <source>
        <dbReference type="Proteomes" id="UP000059074"/>
    </source>
</evidence>
<dbReference type="InterPro" id="IPR001957">
    <property type="entry name" value="Chromosome_initiator_DnaA"/>
</dbReference>
<comment type="subunit">
    <text evidence="8">Oligomerizes as a right-handed, spiral filament on DNA at oriC.</text>
</comment>
<dbReference type="Pfam" id="PF11638">
    <property type="entry name" value="DnaA_N"/>
    <property type="match status" value="1"/>
</dbReference>
<dbReference type="Gene3D" id="1.10.8.60">
    <property type="match status" value="1"/>
</dbReference>
<comment type="caution">
    <text evidence="8">Lacks conserved residue(s) required for the propagation of feature annotation.</text>
</comment>
<dbReference type="PROSITE" id="PS01008">
    <property type="entry name" value="DNAA"/>
    <property type="match status" value="1"/>
</dbReference>
<dbReference type="SUPFAM" id="SSF48295">
    <property type="entry name" value="TrpR-like"/>
    <property type="match status" value="1"/>
</dbReference>
<dbReference type="SUPFAM" id="SSF52540">
    <property type="entry name" value="P-loop containing nucleoside triphosphate hydrolases"/>
    <property type="match status" value="1"/>
</dbReference>
<reference evidence="14 15" key="1">
    <citation type="submission" date="2015-10" db="EMBL/GenBank/DDBJ databases">
        <title>Transcriptomic analysis of a linuron degrading triple-species bacterial consortium.</title>
        <authorList>
            <person name="Albers P."/>
        </authorList>
    </citation>
    <scope>NUCLEOTIDE SEQUENCE [LARGE SCALE GENOMIC DNA]</scope>
    <source>
        <strain evidence="14 15">WDL6</strain>
    </source>
</reference>
<evidence type="ECO:0000256" key="7">
    <source>
        <dbReference type="ARBA" id="ARBA00023125"/>
    </source>
</evidence>
<keyword evidence="3 8" id="KW-0235">DNA replication</keyword>
<dbReference type="GO" id="GO:0005524">
    <property type="term" value="F:ATP binding"/>
    <property type="evidence" value="ECO:0007669"/>
    <property type="project" value="UniProtKB-UniRule"/>
</dbReference>
<comment type="domain">
    <text evidence="8">Domain I is involved in oligomerization and binding regulators, domain II is flexibile and of varying length in different bacteria, domain III forms the AAA+ region, while domain IV binds dsDNA.</text>
</comment>
<evidence type="ECO:0000259" key="13">
    <source>
        <dbReference type="SMART" id="SM00760"/>
    </source>
</evidence>
<proteinExistence type="inferred from homology"/>
<evidence type="ECO:0000256" key="9">
    <source>
        <dbReference type="NCBIfam" id="TIGR00362"/>
    </source>
</evidence>
<evidence type="ECO:0000256" key="2">
    <source>
        <dbReference type="ARBA" id="ARBA00022490"/>
    </source>
</evidence>
<comment type="subcellular location">
    <subcellularLocation>
        <location evidence="8">Cytoplasm</location>
    </subcellularLocation>
</comment>
<dbReference type="InterPro" id="IPR003593">
    <property type="entry name" value="AAA+_ATPase"/>
</dbReference>
<name>A0A109BLD6_HYPSL</name>
<keyword evidence="6 8" id="KW-0446">Lipid-binding</keyword>
<keyword evidence="15" id="KW-1185">Reference proteome</keyword>
<feature type="binding site" evidence="8">
    <location>
        <position position="234"/>
    </location>
    <ligand>
        <name>ATP</name>
        <dbReference type="ChEBI" id="CHEBI:30616"/>
    </ligand>
</feature>
<dbReference type="Gene3D" id="3.30.300.180">
    <property type="match status" value="1"/>
</dbReference>
<dbReference type="GO" id="GO:0008289">
    <property type="term" value="F:lipid binding"/>
    <property type="evidence" value="ECO:0007669"/>
    <property type="project" value="UniProtKB-KW"/>
</dbReference>
<evidence type="ECO:0000256" key="4">
    <source>
        <dbReference type="ARBA" id="ARBA00022741"/>
    </source>
</evidence>
<keyword evidence="5 8" id="KW-0067">ATP-binding</keyword>
<dbReference type="Gene3D" id="3.40.50.300">
    <property type="entry name" value="P-loop containing nucleotide triphosphate hydrolases"/>
    <property type="match status" value="1"/>
</dbReference>
<dbReference type="STRING" id="121290.APY04_0588"/>
<protein>
    <recommendedName>
        <fullName evidence="8 9">Chromosomal replication initiator protein DnaA</fullName>
    </recommendedName>
</protein>
<dbReference type="GO" id="GO:0005737">
    <property type="term" value="C:cytoplasm"/>
    <property type="evidence" value="ECO:0007669"/>
    <property type="project" value="UniProtKB-SubCell"/>
</dbReference>
<comment type="caution">
    <text evidence="14">The sequence shown here is derived from an EMBL/GenBank/DDBJ whole genome shotgun (WGS) entry which is preliminary data.</text>
</comment>
<evidence type="ECO:0000259" key="12">
    <source>
        <dbReference type="SMART" id="SM00382"/>
    </source>
</evidence>
<dbReference type="PRINTS" id="PR00051">
    <property type="entry name" value="DNAA"/>
</dbReference>